<evidence type="ECO:0000313" key="2">
    <source>
        <dbReference type="EMBL" id="MBC5835170.1"/>
    </source>
</evidence>
<organism evidence="2 3">
    <name type="scientific">Flavobacterium bernardetii</name>
    <dbReference type="NCBI Taxonomy" id="2813823"/>
    <lineage>
        <taxon>Bacteria</taxon>
        <taxon>Pseudomonadati</taxon>
        <taxon>Bacteroidota</taxon>
        <taxon>Flavobacteriia</taxon>
        <taxon>Flavobacteriales</taxon>
        <taxon>Flavobacteriaceae</taxon>
        <taxon>Flavobacterium</taxon>
    </lineage>
</organism>
<reference evidence="2 3" key="1">
    <citation type="submission" date="2020-08" db="EMBL/GenBank/DDBJ databases">
        <title>Description of novel Flavobacterium F-408 isolate.</title>
        <authorList>
            <person name="Saticioglu I.B."/>
            <person name="Duman M."/>
            <person name="Altun S."/>
        </authorList>
    </citation>
    <scope>NUCLEOTIDE SEQUENCE [LARGE SCALE GENOMIC DNA]</scope>
    <source>
        <strain evidence="2 3">F-408</strain>
    </source>
</reference>
<evidence type="ECO:0000313" key="3">
    <source>
        <dbReference type="Proteomes" id="UP000605990"/>
    </source>
</evidence>
<name>A0ABR7IZF3_9FLAO</name>
<evidence type="ECO:0000256" key="1">
    <source>
        <dbReference type="SAM" id="SignalP"/>
    </source>
</evidence>
<proteinExistence type="predicted"/>
<evidence type="ECO:0008006" key="4">
    <source>
        <dbReference type="Google" id="ProtNLM"/>
    </source>
</evidence>
<keyword evidence="1" id="KW-0732">Signal</keyword>
<dbReference type="Proteomes" id="UP000605990">
    <property type="component" value="Unassembled WGS sequence"/>
</dbReference>
<dbReference type="RefSeq" id="WP_166129088.1">
    <property type="nucleotide sequence ID" value="NZ_JAANOQ010000006.1"/>
</dbReference>
<accession>A0ABR7IZF3</accession>
<feature type="chain" id="PRO_5046383224" description="Trimeric autotransporter adhesin YadA-like head domain-containing protein" evidence="1">
    <location>
        <begin position="26"/>
        <end position="703"/>
    </location>
</feature>
<sequence>MMNLTLKSFFLTFLFSLLGNSNCNAQVGIGTVSPVGALDVTSTDEGLLIPRVALSATNVATVLTPTVSELVYNTFTSALGPNQVAPGFYYWNGTIWVPIPTGSLTAWSLTGNTGTVATTNFIGTTDAVDFVTRTNNTEKMRVTSAGNVGIGTTTPTNLLEIGNASSGSSSAIAIKTATSVSSFTPATYADYNGGVIQSTYPGGVIGQNLNIVATGANSGNWPSNIAFHTRNSGGTNTSEKMRIIHNGNVGIGTATPAAKLDVAAGVSTVNSVVNATGSINDYLQFNVQNTSTGTQAQSGYSATADNGSATTGFAWLGINNSTFNFPTAYNIGVANDVSYVGSGQDMYIANANNTKSIIFSTGRATTPFFNERMRIRSDGSVGINNTGAASEKLKVVHAGAGNDAINAVNNDDNVGKGNAVWATNSNATGTSIIASSGATPPSVLPTIGAGIAGSHVDGFGVYASTGNGFPNTAAHNGHAAGGFSLDNDNNTATSGSSAFAKLAGKDNVSPNGILGAQNVLYGGYFEGGVSAQSYSFAGLKYNHNGTGGGGTDYKVIGNGVASTIILDENKKPRIMFCPEAPEVLFEDYGVSKLINGEAFITLDKILASSMKIDEKHPLKVFIQLEGDCNGVFVTDKSNIGFRVKELNKGNSNVSFSWHIVGSRADSKDENGNINSEFENLRLPIGPTKLKHDIMLEKNSSKQK</sequence>
<feature type="signal peptide" evidence="1">
    <location>
        <begin position="1"/>
        <end position="25"/>
    </location>
</feature>
<keyword evidence="3" id="KW-1185">Reference proteome</keyword>
<comment type="caution">
    <text evidence="2">The sequence shown here is derived from an EMBL/GenBank/DDBJ whole genome shotgun (WGS) entry which is preliminary data.</text>
</comment>
<protein>
    <recommendedName>
        <fullName evidence="4">Trimeric autotransporter adhesin YadA-like head domain-containing protein</fullName>
    </recommendedName>
</protein>
<dbReference type="EMBL" id="JACRUN010000005">
    <property type="protein sequence ID" value="MBC5835170.1"/>
    <property type="molecule type" value="Genomic_DNA"/>
</dbReference>
<gene>
    <name evidence="2" type="ORF">H8R27_09755</name>
</gene>